<comment type="caution">
    <text evidence="2">The sequence shown here is derived from an EMBL/GenBank/DDBJ whole genome shotgun (WGS) entry which is preliminary data.</text>
</comment>
<proteinExistence type="predicted"/>
<gene>
    <name evidence="2" type="ORF">EHT87_17485</name>
</gene>
<name>A0A3P1CLX5_9BACT</name>
<dbReference type="AlphaFoldDB" id="A0A3P1CLX5"/>
<keyword evidence="1" id="KW-0802">TPR repeat</keyword>
<keyword evidence="3" id="KW-1185">Reference proteome</keyword>
<feature type="repeat" description="TPR" evidence="1">
    <location>
        <begin position="405"/>
        <end position="438"/>
    </location>
</feature>
<evidence type="ECO:0000313" key="3">
    <source>
        <dbReference type="Proteomes" id="UP000274271"/>
    </source>
</evidence>
<dbReference type="Gene3D" id="1.25.40.10">
    <property type="entry name" value="Tetratricopeptide repeat domain"/>
    <property type="match status" value="2"/>
</dbReference>
<dbReference type="InterPro" id="IPR011990">
    <property type="entry name" value="TPR-like_helical_dom_sf"/>
</dbReference>
<dbReference type="SMART" id="SM00028">
    <property type="entry name" value="TPR"/>
    <property type="match status" value="2"/>
</dbReference>
<dbReference type="Pfam" id="PF13424">
    <property type="entry name" value="TPR_12"/>
    <property type="match status" value="1"/>
</dbReference>
<dbReference type="PROSITE" id="PS50005">
    <property type="entry name" value="TPR"/>
    <property type="match status" value="2"/>
</dbReference>
<feature type="repeat" description="TPR" evidence="1">
    <location>
        <begin position="444"/>
        <end position="477"/>
    </location>
</feature>
<accession>A0A3P1CLX5</accession>
<protein>
    <submittedName>
        <fullName evidence="2">Tetratricopeptide repeat protein</fullName>
    </submittedName>
</protein>
<reference evidence="2 3" key="1">
    <citation type="submission" date="2018-11" db="EMBL/GenBank/DDBJ databases">
        <authorList>
            <person name="Zhou Z."/>
            <person name="Wang G."/>
        </authorList>
    </citation>
    <scope>NUCLEOTIDE SEQUENCE [LARGE SCALE GENOMIC DNA]</scope>
    <source>
        <strain evidence="2 3">KCTC42998</strain>
    </source>
</reference>
<dbReference type="OrthoDB" id="1466726at2"/>
<evidence type="ECO:0000256" key="1">
    <source>
        <dbReference type="PROSITE-ProRule" id="PRU00339"/>
    </source>
</evidence>
<dbReference type="SUPFAM" id="SSF48452">
    <property type="entry name" value="TPR-like"/>
    <property type="match status" value="1"/>
</dbReference>
<organism evidence="2 3">
    <name type="scientific">Larkinella knui</name>
    <dbReference type="NCBI Taxonomy" id="2025310"/>
    <lineage>
        <taxon>Bacteria</taxon>
        <taxon>Pseudomonadati</taxon>
        <taxon>Bacteroidota</taxon>
        <taxon>Cytophagia</taxon>
        <taxon>Cytophagales</taxon>
        <taxon>Spirosomataceae</taxon>
        <taxon>Larkinella</taxon>
    </lineage>
</organism>
<dbReference type="EMBL" id="RQJP01000003">
    <property type="protein sequence ID" value="RRB14259.1"/>
    <property type="molecule type" value="Genomic_DNA"/>
</dbReference>
<dbReference type="Proteomes" id="UP000274271">
    <property type="component" value="Unassembled WGS sequence"/>
</dbReference>
<dbReference type="InterPro" id="IPR019734">
    <property type="entry name" value="TPR_rpt"/>
</dbReference>
<sequence length="500" mass="57406">MICRAVFLLIGFIFWSVTRLQAADFDFTPTLQRAYTDILKLKVQDGRRALASEAVGTNGIVLYVDNLADMVTLLVSDDRKLYSQWSDREDQRLDQLRELDEHSPWQRFAQAEVRLHWAFVKLKFGQEVSACWDIIRAYKLLEENRKKFPGFLPTYKSLGLLHVMIGAVPENYTWATRMLGLRGNIRQGLQEIRTVTQKDAVFQTEARLIDLLIRAYVLKFTAADAASIEKMVQENPDNLLLHFFATSVLMKDARSEDALRFLNTRPTGSDYLAFPLLEYLKADIGLEKANYQQAAGSYRAFLSQYKGVNFLKDTYYKLFLCYWLNEDDAKALPYLRQVTQVGSAVVESDKAAQKFADLYFKKGVSPKQKILMKARLATDGGFYDTALATLRPYTESSFLLAPEKAEFNYRKARIYQRQGEMDEAMPYFEKAISLSEADQLSYGATSALQLGYIYQQKRNLTRARLYFQKALSYKKHEYKNSIDNKARAALNELSTNSSTP</sequence>
<evidence type="ECO:0000313" key="2">
    <source>
        <dbReference type="EMBL" id="RRB14259.1"/>
    </source>
</evidence>